<gene>
    <name evidence="3" type="ORF">E6K78_02410</name>
</gene>
<name>A0A538TWR1_UNCEI</name>
<dbReference type="Pfam" id="PF00754">
    <property type="entry name" value="F5_F8_type_C"/>
    <property type="match status" value="1"/>
</dbReference>
<dbReference type="InterPro" id="IPR008979">
    <property type="entry name" value="Galactose-bd-like_sf"/>
</dbReference>
<feature type="chain" id="PRO_5021915720" description="F5/8 type C domain-containing protein" evidence="1">
    <location>
        <begin position="21"/>
        <end position="861"/>
    </location>
</feature>
<dbReference type="InterPro" id="IPR008928">
    <property type="entry name" value="6-hairpin_glycosidase_sf"/>
</dbReference>
<dbReference type="SUPFAM" id="SSF49785">
    <property type="entry name" value="Galactose-binding domain-like"/>
    <property type="match status" value="2"/>
</dbReference>
<feature type="signal peptide" evidence="1">
    <location>
        <begin position="1"/>
        <end position="20"/>
    </location>
</feature>
<sequence>MPKRALVVALVAAAAAGRVAASPWPAATADSAVLVDGFEDVSAWSAHPAEGVTLTLASDAGVHGRCLRLDVRFIHGTGYAVVRRAVSLDLPKDYVFRFRVRGQIPANHLEFKLVDSTSANVWWHVRRDLEFPRDWQVLSSRRRQIGFAWGPKGGGEIRHVAFIELAVTAGEGGAGSVWLDDLTLEPVLSDSLMPRIRAAASSSSPGHEPARALDRRAATSWVSAPTDSAPWFSLDLSRAREFGGLLLEWEPGRHLSDYVVETSLDGHSWSAADTVRGGDGGRDPLPLPESEGRFVRVRALGRSRVARVALREATLEPLEWSATPEAFFTALAHHAKRGTYPRPYSGEQCAWAVVGLNGGREQGLLSEDGMFETGKRMCSIEPFLRIGGRLVTWADVRGETSLAGSLPIPTARWLRPDVELTVTAFATGDTAHSRALVRYRVRDTSGRRRSATLYLAVRPFQVNPPWQNVGARGGVARVSAIARDGQVVRVNGEHGLLSLTPIRGFGAAPFEGGEVVEGLRAGRLPASDHATDRRGFASGVIAYAIDLPAHGEARVDVLVPLRERPEEGMRVSAPVEEHQAIEAWRSRLGPAVVDVPAAGRDAISTLEAQLGWILVNRRGGAIQPGSRNYDRSWIRDGSLTSSALLRLGHPEVVRDFIEWFAPFQYENGKIPCCASARGPDPVTENDSHGEWIWLVAEYYRYTGDRALVERMWPTVVKAVTHLDSLRGERRTVEWRAPDKRRYFGLVLPSISHEGYANPMHSYWDDFFAHRGYRDAAFLAAALGRPERDRFAAARDTFARDLAASIAATMRERRIDYVPGCAELGDFDATSTTVALTPTGAADLLPGTAIRTTFERYWNFFR</sequence>
<dbReference type="Gene3D" id="2.60.120.260">
    <property type="entry name" value="Galactose-binding domain-like"/>
    <property type="match status" value="1"/>
</dbReference>
<evidence type="ECO:0000313" key="3">
    <source>
        <dbReference type="EMBL" id="TMQ68064.1"/>
    </source>
</evidence>
<accession>A0A538TWR1</accession>
<dbReference type="InterPro" id="IPR000421">
    <property type="entry name" value="FA58C"/>
</dbReference>
<evidence type="ECO:0000256" key="1">
    <source>
        <dbReference type="SAM" id="SignalP"/>
    </source>
</evidence>
<dbReference type="GO" id="GO:0005975">
    <property type="term" value="P:carbohydrate metabolic process"/>
    <property type="evidence" value="ECO:0007669"/>
    <property type="project" value="InterPro"/>
</dbReference>
<dbReference type="AlphaFoldDB" id="A0A538TWR1"/>
<keyword evidence="1" id="KW-0732">Signal</keyword>
<proteinExistence type="predicted"/>
<dbReference type="SUPFAM" id="SSF48208">
    <property type="entry name" value="Six-hairpin glycosidases"/>
    <property type="match status" value="1"/>
</dbReference>
<dbReference type="InterPro" id="IPR012341">
    <property type="entry name" value="6hp_glycosidase-like_sf"/>
</dbReference>
<dbReference type="Gene3D" id="1.50.10.10">
    <property type="match status" value="1"/>
</dbReference>
<reference evidence="3 4" key="1">
    <citation type="journal article" date="2019" name="Nat. Microbiol.">
        <title>Mediterranean grassland soil C-N compound turnover is dependent on rainfall and depth, and is mediated by genomically divergent microorganisms.</title>
        <authorList>
            <person name="Diamond S."/>
            <person name="Andeer P.F."/>
            <person name="Li Z."/>
            <person name="Crits-Christoph A."/>
            <person name="Burstein D."/>
            <person name="Anantharaman K."/>
            <person name="Lane K.R."/>
            <person name="Thomas B.C."/>
            <person name="Pan C."/>
            <person name="Northen T.R."/>
            <person name="Banfield J.F."/>
        </authorList>
    </citation>
    <scope>NUCLEOTIDE SEQUENCE [LARGE SCALE GENOMIC DNA]</scope>
    <source>
        <strain evidence="3">WS_8</strain>
    </source>
</reference>
<protein>
    <recommendedName>
        <fullName evidence="2">F5/8 type C domain-containing protein</fullName>
    </recommendedName>
</protein>
<dbReference type="PROSITE" id="PS50022">
    <property type="entry name" value="FA58C_3"/>
    <property type="match status" value="1"/>
</dbReference>
<comment type="caution">
    <text evidence="3">The sequence shown here is derived from an EMBL/GenBank/DDBJ whole genome shotgun (WGS) entry which is preliminary data.</text>
</comment>
<evidence type="ECO:0000259" key="2">
    <source>
        <dbReference type="PROSITE" id="PS50022"/>
    </source>
</evidence>
<organism evidence="3 4">
    <name type="scientific">Eiseniibacteriota bacterium</name>
    <dbReference type="NCBI Taxonomy" id="2212470"/>
    <lineage>
        <taxon>Bacteria</taxon>
        <taxon>Candidatus Eiseniibacteriota</taxon>
    </lineage>
</organism>
<dbReference type="EMBL" id="VBOY01000017">
    <property type="protein sequence ID" value="TMQ68064.1"/>
    <property type="molecule type" value="Genomic_DNA"/>
</dbReference>
<feature type="non-terminal residue" evidence="3">
    <location>
        <position position="861"/>
    </location>
</feature>
<dbReference type="Proteomes" id="UP000316609">
    <property type="component" value="Unassembled WGS sequence"/>
</dbReference>
<evidence type="ECO:0000313" key="4">
    <source>
        <dbReference type="Proteomes" id="UP000316609"/>
    </source>
</evidence>
<feature type="domain" description="F5/8 type C" evidence="2">
    <location>
        <begin position="183"/>
        <end position="317"/>
    </location>
</feature>